<dbReference type="EMBL" id="CAJVPK010001234">
    <property type="protein sequence ID" value="CAG8577913.1"/>
    <property type="molecule type" value="Genomic_DNA"/>
</dbReference>
<dbReference type="Proteomes" id="UP000789706">
    <property type="component" value="Unassembled WGS sequence"/>
</dbReference>
<accession>A0A9N9BVY4</accession>
<feature type="region of interest" description="Disordered" evidence="2">
    <location>
        <begin position="514"/>
        <end position="533"/>
    </location>
</feature>
<protein>
    <submittedName>
        <fullName evidence="3">7854_t:CDS:1</fullName>
    </submittedName>
</protein>
<feature type="coiled-coil region" evidence="1">
    <location>
        <begin position="45"/>
        <end position="132"/>
    </location>
</feature>
<reference evidence="3" key="1">
    <citation type="submission" date="2021-06" db="EMBL/GenBank/DDBJ databases">
        <authorList>
            <person name="Kallberg Y."/>
            <person name="Tangrot J."/>
            <person name="Rosling A."/>
        </authorList>
    </citation>
    <scope>NUCLEOTIDE SEQUENCE</scope>
    <source>
        <strain evidence="3">AZ414A</strain>
    </source>
</reference>
<feature type="region of interest" description="Disordered" evidence="2">
    <location>
        <begin position="607"/>
        <end position="649"/>
    </location>
</feature>
<feature type="compositionally biased region" description="Polar residues" evidence="2">
    <location>
        <begin position="548"/>
        <end position="567"/>
    </location>
</feature>
<evidence type="ECO:0000256" key="2">
    <source>
        <dbReference type="SAM" id="MobiDB-lite"/>
    </source>
</evidence>
<evidence type="ECO:0000313" key="3">
    <source>
        <dbReference type="EMBL" id="CAG8577913.1"/>
    </source>
</evidence>
<evidence type="ECO:0000313" key="4">
    <source>
        <dbReference type="Proteomes" id="UP000789706"/>
    </source>
</evidence>
<sequence>MTESTESMTFTVSVNNVGSKNQETIQNYRSYITQVTDLLFENPILEENHSEIEKHKIEIEKIEKQNEEIMNQHQEQKSEIDKLISKVNLELADQTQTIEDFVSQLENHKSETERHNSEIDRHNSEIAQHDQKLNELFNFKTKFVETNSNIKRDEVIHREEFEELKANEDAESNSTKLEPTDVAALLSSNKNKENNYYKIQIKHQKDFEELNNKIENIISDLLLKTKELNSQRKDINNLTEENVKLRKENIEFRSVLESLSSWSMKSTPQKPEQLQQQQLLEQSQQLSQTITNQIPRQLPNQPQIQYQQQLQQRQQPPLPHQQQQMSLQNQQPLLNQQQRTLQQQQSLQHQQLLQQRLLQQQQQPQLLLHQPLSPQNPQQQLNLQQQSLQQQQQILQQQQLLWKFQPHLRLQSQTPQRQLSLSKIKLTKLYDNLEDESENYKPIPPIPIAQTQSKELPQVPQVPQEIRNNQEAWNNQEYENNQENQYIQNNQDNNNIILVGRNIPVETKVNYFIGDNSDSTNETNLQQNNLPPPLSQDLTHIRENSLNSIDENSIPSNLHYRSNTQYNSSSRPTTRSSQSLSLRDPKKISQIPASLISQNYINSSNQKNGYPAASVNNFTNPQVTNEQTFNDHNSTRIDQSTPHDTQSIS</sequence>
<organism evidence="3 4">
    <name type="scientific">Diversispora eburnea</name>
    <dbReference type="NCBI Taxonomy" id="1213867"/>
    <lineage>
        <taxon>Eukaryota</taxon>
        <taxon>Fungi</taxon>
        <taxon>Fungi incertae sedis</taxon>
        <taxon>Mucoromycota</taxon>
        <taxon>Glomeromycotina</taxon>
        <taxon>Glomeromycetes</taxon>
        <taxon>Diversisporales</taxon>
        <taxon>Diversisporaceae</taxon>
        <taxon>Diversispora</taxon>
    </lineage>
</organism>
<gene>
    <name evidence="3" type="ORF">DEBURN_LOCUS8423</name>
</gene>
<feature type="compositionally biased region" description="Polar residues" evidence="2">
    <location>
        <begin position="516"/>
        <end position="529"/>
    </location>
</feature>
<feature type="region of interest" description="Disordered" evidence="2">
    <location>
        <begin position="548"/>
        <end position="585"/>
    </location>
</feature>
<keyword evidence="1" id="KW-0175">Coiled coil</keyword>
<keyword evidence="4" id="KW-1185">Reference proteome</keyword>
<feature type="coiled-coil region" evidence="1">
    <location>
        <begin position="221"/>
        <end position="255"/>
    </location>
</feature>
<evidence type="ECO:0000256" key="1">
    <source>
        <dbReference type="SAM" id="Coils"/>
    </source>
</evidence>
<comment type="caution">
    <text evidence="3">The sequence shown here is derived from an EMBL/GenBank/DDBJ whole genome shotgun (WGS) entry which is preliminary data.</text>
</comment>
<feature type="compositionally biased region" description="Low complexity" evidence="2">
    <location>
        <begin position="568"/>
        <end position="582"/>
    </location>
</feature>
<feature type="non-terminal residue" evidence="3">
    <location>
        <position position="1"/>
    </location>
</feature>
<name>A0A9N9BVY4_9GLOM</name>
<dbReference type="AlphaFoldDB" id="A0A9N9BVY4"/>
<proteinExistence type="predicted"/>
<feature type="region of interest" description="Disordered" evidence="2">
    <location>
        <begin position="303"/>
        <end position="327"/>
    </location>
</feature>